<dbReference type="Proteomes" id="UP001189429">
    <property type="component" value="Unassembled WGS sequence"/>
</dbReference>
<feature type="region of interest" description="Disordered" evidence="1">
    <location>
        <begin position="1"/>
        <end position="26"/>
    </location>
</feature>
<protein>
    <submittedName>
        <fullName evidence="2">Uncharacterized protein</fullName>
    </submittedName>
</protein>
<keyword evidence="3" id="KW-1185">Reference proteome</keyword>
<feature type="region of interest" description="Disordered" evidence="1">
    <location>
        <begin position="47"/>
        <end position="77"/>
    </location>
</feature>
<organism evidence="2 3">
    <name type="scientific">Prorocentrum cordatum</name>
    <dbReference type="NCBI Taxonomy" id="2364126"/>
    <lineage>
        <taxon>Eukaryota</taxon>
        <taxon>Sar</taxon>
        <taxon>Alveolata</taxon>
        <taxon>Dinophyceae</taxon>
        <taxon>Prorocentrales</taxon>
        <taxon>Prorocentraceae</taxon>
        <taxon>Prorocentrum</taxon>
    </lineage>
</organism>
<evidence type="ECO:0000313" key="3">
    <source>
        <dbReference type="Proteomes" id="UP001189429"/>
    </source>
</evidence>
<feature type="compositionally biased region" description="Basic and acidic residues" evidence="1">
    <location>
        <begin position="1"/>
        <end position="13"/>
    </location>
</feature>
<sequence length="207" mass="22605">MSEVEKHNADMENRGGGSSSNSGDMFSPFLAGDISYDVAVHDDAEEVVEETVVHDSSQDSLQDRGVDETASQDLPSLDLCGESLAGDGRSGQETVLGEPVRQTLKAQELYEGPAVSVSHVSSLSGCEKDEKDEVEEDEDSLQHNQAPDAIVIVETAIELVPTNFCHRKYCFERPIVTDKHAIASAWQQWQRGLDPGPYTDPLTHFKS</sequence>
<evidence type="ECO:0000256" key="1">
    <source>
        <dbReference type="SAM" id="MobiDB-lite"/>
    </source>
</evidence>
<feature type="compositionally biased region" description="Basic and acidic residues" evidence="1">
    <location>
        <begin position="51"/>
        <end position="67"/>
    </location>
</feature>
<dbReference type="EMBL" id="CAUYUJ010003145">
    <property type="protein sequence ID" value="CAK0804077.1"/>
    <property type="molecule type" value="Genomic_DNA"/>
</dbReference>
<name>A0ABN9QGW4_9DINO</name>
<proteinExistence type="predicted"/>
<reference evidence="2" key="1">
    <citation type="submission" date="2023-10" db="EMBL/GenBank/DDBJ databases">
        <authorList>
            <person name="Chen Y."/>
            <person name="Shah S."/>
            <person name="Dougan E. K."/>
            <person name="Thang M."/>
            <person name="Chan C."/>
        </authorList>
    </citation>
    <scope>NUCLEOTIDE SEQUENCE [LARGE SCALE GENOMIC DNA]</scope>
</reference>
<feature type="region of interest" description="Disordered" evidence="1">
    <location>
        <begin position="120"/>
        <end position="146"/>
    </location>
</feature>
<accession>A0ABN9QGW4</accession>
<gene>
    <name evidence="2" type="ORF">PCOR1329_LOCUS11000</name>
</gene>
<comment type="caution">
    <text evidence="2">The sequence shown here is derived from an EMBL/GenBank/DDBJ whole genome shotgun (WGS) entry which is preliminary data.</text>
</comment>
<evidence type="ECO:0000313" key="2">
    <source>
        <dbReference type="EMBL" id="CAK0804077.1"/>
    </source>
</evidence>